<sequence>MRETSEQTATSGGQQPARDSRPSAFERDLIDGLSRTPRSIPPKYFYDAAGSALFDRICELPEYYPTRTELGILRDRAAEIVRRVGPHADIVEFGAGSLEKIRVLLDAFSAERAPARYVPVDISADYLHGAAARLRSAYPWLDVAPLAADYTKAEQLAALAAEPRRRIGFFPGSTIGNFSPEEADAFLRDAARLLRGGGLLVGADLVKDARTLHDAYNDAQGVTAQFNLNLLVRANAELGADFDLDGFAHHAFYDLQRQRIEMHLVSDVAQTVHVRGHAFRFDAGERIHTENSHKFTIDGFHAIARRAGFEPDTVWTDADNLFSVHWLRSPGDVRA</sequence>
<feature type="region of interest" description="Disordered" evidence="3">
    <location>
        <begin position="1"/>
        <end position="24"/>
    </location>
</feature>
<dbReference type="InterPro" id="IPR029063">
    <property type="entry name" value="SAM-dependent_MTases_sf"/>
</dbReference>
<evidence type="ECO:0000313" key="6">
    <source>
        <dbReference type="Proteomes" id="UP000094776"/>
    </source>
</evidence>
<dbReference type="SUPFAM" id="SSF53335">
    <property type="entry name" value="S-adenosyl-L-methionine-dependent methyltransferases"/>
    <property type="match status" value="1"/>
</dbReference>
<evidence type="ECO:0000313" key="5">
    <source>
        <dbReference type="EMBL" id="AOK15169.1"/>
    </source>
</evidence>
<dbReference type="NCBIfam" id="TIGR03438">
    <property type="entry name" value="egtD_ergothio"/>
    <property type="match status" value="1"/>
</dbReference>
<dbReference type="InterPro" id="IPR035094">
    <property type="entry name" value="EgtD"/>
</dbReference>
<dbReference type="AlphaFoldDB" id="A0A1B4PMM9"/>
<dbReference type="Pfam" id="PF10017">
    <property type="entry name" value="Methyltransf_33"/>
    <property type="match status" value="1"/>
</dbReference>
<dbReference type="RefSeq" id="WP_069272195.1">
    <property type="nucleotide sequence ID" value="NZ_CP013443.1"/>
</dbReference>
<keyword evidence="1 5" id="KW-0489">Methyltransferase</keyword>
<gene>
    <name evidence="5" type="ORF">WT26_03485</name>
</gene>
<dbReference type="GO" id="GO:0032259">
    <property type="term" value="P:methylation"/>
    <property type="evidence" value="ECO:0007669"/>
    <property type="project" value="UniProtKB-KW"/>
</dbReference>
<dbReference type="PIRSF" id="PIRSF018005">
    <property type="entry name" value="UCP018005"/>
    <property type="match status" value="1"/>
</dbReference>
<dbReference type="Gene3D" id="3.40.50.150">
    <property type="entry name" value="Vaccinia Virus protein VP39"/>
    <property type="match status" value="1"/>
</dbReference>
<dbReference type="InterPro" id="IPR051128">
    <property type="entry name" value="EgtD_Methyltrsf_superfamily"/>
</dbReference>
<keyword evidence="2 5" id="KW-0808">Transferase</keyword>
<name>A0A1B4PMM9_BURCE</name>
<evidence type="ECO:0000259" key="4">
    <source>
        <dbReference type="Pfam" id="PF10017"/>
    </source>
</evidence>
<proteinExistence type="predicted"/>
<dbReference type="Proteomes" id="UP000094776">
    <property type="component" value="Chromosome 1"/>
</dbReference>
<feature type="domain" description="Histidine-specific methyltransferase SAM-dependent" evidence="4">
    <location>
        <begin position="25"/>
        <end position="328"/>
    </location>
</feature>
<organism evidence="5 6">
    <name type="scientific">Burkholderia cepacia</name>
    <name type="common">Pseudomonas cepacia</name>
    <dbReference type="NCBI Taxonomy" id="292"/>
    <lineage>
        <taxon>Bacteria</taxon>
        <taxon>Pseudomonadati</taxon>
        <taxon>Pseudomonadota</taxon>
        <taxon>Betaproteobacteria</taxon>
        <taxon>Burkholderiales</taxon>
        <taxon>Burkholderiaceae</taxon>
        <taxon>Burkholderia</taxon>
        <taxon>Burkholderia cepacia complex</taxon>
    </lineage>
</organism>
<feature type="compositionally biased region" description="Polar residues" evidence="3">
    <location>
        <begin position="1"/>
        <end position="14"/>
    </location>
</feature>
<evidence type="ECO:0000256" key="3">
    <source>
        <dbReference type="SAM" id="MobiDB-lite"/>
    </source>
</evidence>
<accession>A0A1B4PMM9</accession>
<protein>
    <submittedName>
        <fullName evidence="5">Dimethylhistidine N-methyltransferase</fullName>
    </submittedName>
</protein>
<dbReference type="PANTHER" id="PTHR43397">
    <property type="entry name" value="ERGOTHIONEINE BIOSYNTHESIS PROTEIN 1"/>
    <property type="match status" value="1"/>
</dbReference>
<evidence type="ECO:0000256" key="1">
    <source>
        <dbReference type="ARBA" id="ARBA00022603"/>
    </source>
</evidence>
<reference evidence="5 6" key="1">
    <citation type="submission" date="2015-12" db="EMBL/GenBank/DDBJ databases">
        <title>Diversity of Burkholderia near neighbor genomes.</title>
        <authorList>
            <person name="Sahl J."/>
            <person name="Wagner D."/>
            <person name="Keim P."/>
        </authorList>
    </citation>
    <scope>NUCLEOTIDE SEQUENCE [LARGE SCALE GENOMIC DNA]</scope>
    <source>
        <strain evidence="5 6">MSMB1184WGS</strain>
    </source>
</reference>
<dbReference type="EMBL" id="CP013443">
    <property type="protein sequence ID" value="AOK15169.1"/>
    <property type="molecule type" value="Genomic_DNA"/>
</dbReference>
<dbReference type="InterPro" id="IPR019257">
    <property type="entry name" value="MeTrfase_dom"/>
</dbReference>
<evidence type="ECO:0000256" key="2">
    <source>
        <dbReference type="ARBA" id="ARBA00022679"/>
    </source>
</evidence>
<dbReference type="PANTHER" id="PTHR43397:SF1">
    <property type="entry name" value="ERGOTHIONEINE BIOSYNTHESIS PROTEIN 1"/>
    <property type="match status" value="1"/>
</dbReference>
<dbReference type="InterPro" id="IPR017804">
    <property type="entry name" value="MeTrfase_EgtD-like"/>
</dbReference>
<dbReference type="GO" id="GO:0008168">
    <property type="term" value="F:methyltransferase activity"/>
    <property type="evidence" value="ECO:0007669"/>
    <property type="project" value="UniProtKB-KW"/>
</dbReference>